<keyword evidence="2" id="KW-0732">Signal</keyword>
<feature type="compositionally biased region" description="Basic and acidic residues" evidence="1">
    <location>
        <begin position="535"/>
        <end position="547"/>
    </location>
</feature>
<dbReference type="InterPro" id="IPR052976">
    <property type="entry name" value="Scoloptoxin-like"/>
</dbReference>
<evidence type="ECO:0000256" key="2">
    <source>
        <dbReference type="SAM" id="SignalP"/>
    </source>
</evidence>
<dbReference type="Proteomes" id="UP000494040">
    <property type="component" value="Unassembled WGS sequence"/>
</dbReference>
<feature type="compositionally biased region" description="Basic and acidic residues" evidence="1">
    <location>
        <begin position="815"/>
        <end position="841"/>
    </location>
</feature>
<sequence length="1069" mass="123197">MRWHDLWIAAVLLCSVTSGVLSLRGVELVLAAKSKAAEEKLNPTTEEVTVVVGDDGTNSTVVKTKSLLTGIPQKDYIHDPNLPRELKGHNLTDYPFYNSMPEDIEFECDGLHDGFYASVPHHCQVYHHCLFGTRYDFLCANYTAFDQKTFICHFVSEVDCANSPKYYIRNEALYKQSETTPATTKAPSTTPTTTTTTTPAPPRKSVGRRRRPYRRRRPIYEYYYDDDEVYDDEYYDEEADPPPRKTNRRQPRPSGSRRDDHTTTTTTTTTSTTASPPSGEVPLTRAPLSVYAPKVLPKIKRPVPLNEKAKYDYTTRPGTIVPTPTSDPKSEEDEEYYDEEYDDPPPPPPPKKKDSGKSGRRRMQHQERKRPSRYEDEYEDEEEERPRVRKGNRKEDDYRHRPSGSMGKGRKGHRDSEEPIPSERPGYISGRGSSRRRYQDERRRPDRDRRPSKEYEYYDEDEEEEYSRYDDEDDRRRPSRGKIEKPRSRPKKLTTTSTTTTTTTTTPKPPPPSTTTLEPYEEEEDEEYEEYDYVEQPKFKPRSKNDNRATTLAPHRFSTTSYRNSKITLSPTSESVTKQKSSAVTFRPRVKSDFKRTTAKPEMFNSHVGSPSGFRKQEEDLKYRRPISELPRRPFPSQTSPSDEVSYRRPQKADISLPLEESKSLSQEFSSSEDQQADTGSFRKSLRPESTPTPSITQPSRNTEDVNHSYKRPVKFEYFQPTATGPDVRNETSLRRPAKTEPLLATNAQESNRKPDNFKSSLKQEQNIPLTGSASIRRPEDNFRRPFKPDAFPITTSEGPSHIFRRPYITTGPEGSRRPNDDPYKRPFKIESEETESDFKNHQSNSRNPDEHNFRQSLQADVRQKPNFKASFTIPTGPEHFKRPALDGMPITAAGYRRGNRPGNKDVKKPLDEPLYQSHRPSPSQEPNQDQGPNYRNPFVNTRPVKEEPEYFKPSKNVEFTAPGPSGEASTQHPILTYDIDEEYDVTLNDALQPSTLNPTLQYTRVKTRGYQSAVTHPSYRSLLLPSASQNYYSKTPLQASEEYEAVVVPAARFTQARYKHRRPAEWYW</sequence>
<organism evidence="4 5">
    <name type="scientific">Cimex lectularius</name>
    <name type="common">Bed bug</name>
    <name type="synonym">Acanthia lectularia</name>
    <dbReference type="NCBI Taxonomy" id="79782"/>
    <lineage>
        <taxon>Eukaryota</taxon>
        <taxon>Metazoa</taxon>
        <taxon>Ecdysozoa</taxon>
        <taxon>Arthropoda</taxon>
        <taxon>Hexapoda</taxon>
        <taxon>Insecta</taxon>
        <taxon>Pterygota</taxon>
        <taxon>Neoptera</taxon>
        <taxon>Paraneoptera</taxon>
        <taxon>Hemiptera</taxon>
        <taxon>Heteroptera</taxon>
        <taxon>Panheteroptera</taxon>
        <taxon>Cimicomorpha</taxon>
        <taxon>Cimicidae</taxon>
        <taxon>Cimex</taxon>
    </lineage>
</organism>
<feature type="compositionally biased region" description="Polar residues" evidence="1">
    <location>
        <begin position="919"/>
        <end position="934"/>
    </location>
</feature>
<feature type="region of interest" description="Disordered" evidence="1">
    <location>
        <begin position="177"/>
        <end position="212"/>
    </location>
</feature>
<feature type="compositionally biased region" description="Acidic residues" evidence="1">
    <location>
        <begin position="519"/>
        <end position="533"/>
    </location>
</feature>
<feature type="compositionally biased region" description="Low complexity" evidence="1">
    <location>
        <begin position="664"/>
        <end position="673"/>
    </location>
</feature>
<evidence type="ECO:0000256" key="1">
    <source>
        <dbReference type="SAM" id="MobiDB-lite"/>
    </source>
</evidence>
<dbReference type="EnsemblMetazoa" id="XM_014399378.2">
    <property type="protein sequence ID" value="XP_014254864.1"/>
    <property type="gene ID" value="LOC106669716"/>
</dbReference>
<dbReference type="AlphaFoldDB" id="A0A8I6S217"/>
<feature type="chain" id="PRO_5035224423" description="Chitin-binding type-2 domain-containing protein" evidence="2">
    <location>
        <begin position="23"/>
        <end position="1069"/>
    </location>
</feature>
<feature type="compositionally biased region" description="Polar residues" evidence="1">
    <location>
        <begin position="557"/>
        <end position="584"/>
    </location>
</feature>
<dbReference type="PANTHER" id="PTHR22933">
    <property type="entry name" value="FI18007P1-RELATED"/>
    <property type="match status" value="1"/>
</dbReference>
<feature type="compositionally biased region" description="Polar residues" evidence="1">
    <location>
        <begin position="688"/>
        <end position="701"/>
    </location>
</feature>
<dbReference type="KEGG" id="clec:106669716"/>
<feature type="compositionally biased region" description="Basic residues" evidence="1">
    <location>
        <begin position="358"/>
        <end position="371"/>
    </location>
</feature>
<dbReference type="SUPFAM" id="SSF57625">
    <property type="entry name" value="Invertebrate chitin-binding proteins"/>
    <property type="match status" value="1"/>
</dbReference>
<dbReference type="OrthoDB" id="3360904at2759"/>
<feature type="domain" description="Chitin-binding type-2" evidence="3">
    <location>
        <begin position="105"/>
        <end position="162"/>
    </location>
</feature>
<evidence type="ECO:0000313" key="4">
    <source>
        <dbReference type="EnsemblMetazoa" id="XP_014254864.1"/>
    </source>
</evidence>
<feature type="signal peptide" evidence="2">
    <location>
        <begin position="1"/>
        <end position="22"/>
    </location>
</feature>
<gene>
    <name evidence="4" type="primary">106669716</name>
</gene>
<feature type="compositionally biased region" description="Basic and acidic residues" evidence="1">
    <location>
        <begin position="903"/>
        <end position="912"/>
    </location>
</feature>
<protein>
    <recommendedName>
        <fullName evidence="3">Chitin-binding type-2 domain-containing protein</fullName>
    </recommendedName>
</protein>
<accession>A0A8I6S217</accession>
<evidence type="ECO:0000259" key="3">
    <source>
        <dbReference type="PROSITE" id="PS50940"/>
    </source>
</evidence>
<dbReference type="SMART" id="SM00494">
    <property type="entry name" value="ChtBD2"/>
    <property type="match status" value="1"/>
</dbReference>
<dbReference type="InterPro" id="IPR036508">
    <property type="entry name" value="Chitin-bd_dom_sf"/>
</dbReference>
<proteinExistence type="predicted"/>
<feature type="compositionally biased region" description="Acidic residues" evidence="1">
    <location>
        <begin position="457"/>
        <end position="473"/>
    </location>
</feature>
<dbReference type="Gene3D" id="2.170.140.10">
    <property type="entry name" value="Chitin binding domain"/>
    <property type="match status" value="1"/>
</dbReference>
<feature type="region of interest" description="Disordered" evidence="1">
    <location>
        <begin position="301"/>
        <end position="972"/>
    </location>
</feature>
<feature type="region of interest" description="Disordered" evidence="1">
    <location>
        <begin position="234"/>
        <end position="286"/>
    </location>
</feature>
<evidence type="ECO:0000313" key="5">
    <source>
        <dbReference type="Proteomes" id="UP000494040"/>
    </source>
</evidence>
<dbReference type="GO" id="GO:0008061">
    <property type="term" value="F:chitin binding"/>
    <property type="evidence" value="ECO:0007669"/>
    <property type="project" value="InterPro"/>
</dbReference>
<dbReference type="InterPro" id="IPR002557">
    <property type="entry name" value="Chitin-bd_dom"/>
</dbReference>
<reference evidence="4" key="1">
    <citation type="submission" date="2022-01" db="UniProtKB">
        <authorList>
            <consortium name="EnsemblMetazoa"/>
        </authorList>
    </citation>
    <scope>IDENTIFICATION</scope>
</reference>
<feature type="compositionally biased region" description="Basic and acidic residues" evidence="1">
    <location>
        <begin position="437"/>
        <end position="456"/>
    </location>
</feature>
<feature type="compositionally biased region" description="Basic and acidic residues" evidence="1">
    <location>
        <begin position="944"/>
        <end position="953"/>
    </location>
</feature>
<feature type="compositionally biased region" description="Low complexity" evidence="1">
    <location>
        <begin position="263"/>
        <end position="273"/>
    </location>
</feature>
<feature type="compositionally biased region" description="Acidic residues" evidence="1">
    <location>
        <begin position="330"/>
        <end position="343"/>
    </location>
</feature>
<keyword evidence="5" id="KW-1185">Reference proteome</keyword>
<feature type="compositionally biased region" description="Low complexity" evidence="1">
    <location>
        <begin position="493"/>
        <end position="506"/>
    </location>
</feature>
<feature type="compositionally biased region" description="Basic and acidic residues" evidence="1">
    <location>
        <begin position="777"/>
        <end position="788"/>
    </location>
</feature>
<dbReference type="GO" id="GO:0005576">
    <property type="term" value="C:extracellular region"/>
    <property type="evidence" value="ECO:0007669"/>
    <property type="project" value="InterPro"/>
</dbReference>
<feature type="compositionally biased region" description="Basic and acidic residues" evidence="1">
    <location>
        <begin position="615"/>
        <end position="632"/>
    </location>
</feature>
<feature type="compositionally biased region" description="Low complexity" evidence="1">
    <location>
        <begin position="179"/>
        <end position="198"/>
    </location>
</feature>
<dbReference type="OMA" id="PQQYFRQ"/>
<dbReference type="Pfam" id="PF01607">
    <property type="entry name" value="CBM_14"/>
    <property type="match status" value="1"/>
</dbReference>
<dbReference type="PANTHER" id="PTHR22933:SF40">
    <property type="entry name" value="CUTICULAR PROTEIN ANALOGOUS TO PERITROPHINS 1-H"/>
    <property type="match status" value="1"/>
</dbReference>
<feature type="compositionally biased region" description="Polar residues" evidence="1">
    <location>
        <begin position="758"/>
        <end position="774"/>
    </location>
</feature>
<dbReference type="PROSITE" id="PS50940">
    <property type="entry name" value="CHIT_BIND_II"/>
    <property type="match status" value="1"/>
</dbReference>
<name>A0A8I6S217_CIMLE</name>